<dbReference type="EMBL" id="LT629693">
    <property type="protein sequence ID" value="SDK43018.1"/>
    <property type="molecule type" value="Genomic_DNA"/>
</dbReference>
<evidence type="ECO:0000313" key="1">
    <source>
        <dbReference type="EMBL" id="SDK43018.1"/>
    </source>
</evidence>
<keyword evidence="2" id="KW-1185">Reference proteome</keyword>
<gene>
    <name evidence="1" type="ORF">SAMN05444163_8092</name>
</gene>
<sequence length="40" mass="4417">MPMTIFEICVAGFFLTVMALAGDHLGRVHAGVAPLMHYIW</sequence>
<evidence type="ECO:0000313" key="2">
    <source>
        <dbReference type="Proteomes" id="UP000198803"/>
    </source>
</evidence>
<dbReference type="RefSeq" id="WP_283808263.1">
    <property type="nucleotide sequence ID" value="NZ_LT629693.1"/>
</dbReference>
<organism evidence="1 2">
    <name type="scientific">Bradyrhizobium ottawaense</name>
    <dbReference type="NCBI Taxonomy" id="931866"/>
    <lineage>
        <taxon>Bacteria</taxon>
        <taxon>Pseudomonadati</taxon>
        <taxon>Pseudomonadota</taxon>
        <taxon>Alphaproteobacteria</taxon>
        <taxon>Hyphomicrobiales</taxon>
        <taxon>Nitrobacteraceae</taxon>
        <taxon>Bradyrhizobium</taxon>
    </lineage>
</organism>
<dbReference type="Proteomes" id="UP000198803">
    <property type="component" value="Chromosome I"/>
</dbReference>
<name>A0ABY0QHG2_9BRAD</name>
<reference evidence="1 2" key="1">
    <citation type="submission" date="2016-10" db="EMBL/GenBank/DDBJ databases">
        <authorList>
            <person name="Varghese N."/>
            <person name="Submissions S."/>
        </authorList>
    </citation>
    <scope>NUCLEOTIDE SEQUENCE [LARGE SCALE GENOMIC DNA]</scope>
    <source>
        <strain evidence="1 2">GAS524</strain>
    </source>
</reference>
<proteinExistence type="predicted"/>
<accession>A0ABY0QHG2</accession>
<protein>
    <submittedName>
        <fullName evidence="1">Uncharacterized protein</fullName>
    </submittedName>
</protein>